<gene>
    <name evidence="2" type="ORF">GGX14DRAFT_387128</name>
</gene>
<proteinExistence type="predicted"/>
<reference evidence="2" key="1">
    <citation type="submission" date="2023-03" db="EMBL/GenBank/DDBJ databases">
        <title>Massive genome expansion in bonnet fungi (Mycena s.s.) driven by repeated elements and novel gene families across ecological guilds.</title>
        <authorList>
            <consortium name="Lawrence Berkeley National Laboratory"/>
            <person name="Harder C.B."/>
            <person name="Miyauchi S."/>
            <person name="Viragh M."/>
            <person name="Kuo A."/>
            <person name="Thoen E."/>
            <person name="Andreopoulos B."/>
            <person name="Lu D."/>
            <person name="Skrede I."/>
            <person name="Drula E."/>
            <person name="Henrissat B."/>
            <person name="Morin E."/>
            <person name="Kohler A."/>
            <person name="Barry K."/>
            <person name="LaButti K."/>
            <person name="Morin E."/>
            <person name="Salamov A."/>
            <person name="Lipzen A."/>
            <person name="Mereny Z."/>
            <person name="Hegedus B."/>
            <person name="Baldrian P."/>
            <person name="Stursova M."/>
            <person name="Weitz H."/>
            <person name="Taylor A."/>
            <person name="Grigoriev I.V."/>
            <person name="Nagy L.G."/>
            <person name="Martin F."/>
            <person name="Kauserud H."/>
        </authorList>
    </citation>
    <scope>NUCLEOTIDE SEQUENCE</scope>
    <source>
        <strain evidence="2">9144</strain>
    </source>
</reference>
<feature type="region of interest" description="Disordered" evidence="1">
    <location>
        <begin position="299"/>
        <end position="337"/>
    </location>
</feature>
<protein>
    <submittedName>
        <fullName evidence="2">Uncharacterized protein</fullName>
    </submittedName>
</protein>
<dbReference type="Proteomes" id="UP001219525">
    <property type="component" value="Unassembled WGS sequence"/>
</dbReference>
<evidence type="ECO:0000313" key="3">
    <source>
        <dbReference type="Proteomes" id="UP001219525"/>
    </source>
</evidence>
<evidence type="ECO:0000256" key="1">
    <source>
        <dbReference type="SAM" id="MobiDB-lite"/>
    </source>
</evidence>
<dbReference type="Gene3D" id="6.10.140.1240">
    <property type="match status" value="1"/>
</dbReference>
<evidence type="ECO:0000313" key="2">
    <source>
        <dbReference type="EMBL" id="KAJ7224415.1"/>
    </source>
</evidence>
<dbReference type="AlphaFoldDB" id="A0AAD6YN62"/>
<dbReference type="EMBL" id="JARJCW010000005">
    <property type="protein sequence ID" value="KAJ7224415.1"/>
    <property type="molecule type" value="Genomic_DNA"/>
</dbReference>
<feature type="compositionally biased region" description="Polar residues" evidence="1">
    <location>
        <begin position="317"/>
        <end position="328"/>
    </location>
</feature>
<comment type="caution">
    <text evidence="2">The sequence shown here is derived from an EMBL/GenBank/DDBJ whole genome shotgun (WGS) entry which is preliminary data.</text>
</comment>
<organism evidence="2 3">
    <name type="scientific">Mycena pura</name>
    <dbReference type="NCBI Taxonomy" id="153505"/>
    <lineage>
        <taxon>Eukaryota</taxon>
        <taxon>Fungi</taxon>
        <taxon>Dikarya</taxon>
        <taxon>Basidiomycota</taxon>
        <taxon>Agaricomycotina</taxon>
        <taxon>Agaricomycetes</taxon>
        <taxon>Agaricomycetidae</taxon>
        <taxon>Agaricales</taxon>
        <taxon>Marasmiineae</taxon>
        <taxon>Mycenaceae</taxon>
        <taxon>Mycena</taxon>
    </lineage>
</organism>
<keyword evidence="3" id="KW-1185">Reference proteome</keyword>
<sequence length="483" mass="52248">MTPIFCDFARSPNLRPVYALRTDSSSARAKIPRGFCSPNMVKDELFIVRTTTSSVVMFSDAAFTKSNSTCCGDSAANAERMFKWGFWGSGETRQEQLSLQVSGPPEAPVHPTALDQNANPCIIAATPPAHPSAVPTILLLTAPQARISLPKRIGLPPSYLTGIAYLISLACRKHNSDMAFSSINTGSLENNSRNKHLKQSSPEFMYFLFGKVLAIIFSVAPERLHYDCPDSLGIMISYCTTGTSSRGARLERELLQQVANSTSHVELQKLKQGELSSNDERKYKTLIRQCDREILGSTHYKHPVSSGGKKTAEPTHRCSNFTGASTPRMTDAPAGPQRAVAQMADERSARSAPRGASSASGDAVDVFICAAITDQLIALKAKADAQDTLERAEPPTERRAHNAHGPKVLIHRWAYERTRIRGVAAKDMMSEGAASASDALSVFRDEDEGLDVAGDATGTNTAPGFSEAKAINLNRVHHTSRAA</sequence>
<name>A0AAD6YN62_9AGAR</name>
<accession>A0AAD6YN62</accession>